<reference evidence="11 12" key="1">
    <citation type="submission" date="2015-12" db="EMBL/GenBank/DDBJ databases">
        <title>Complete genome sequence of Pseudoalteromonas rubra SCSIO 6842, harboring a conjugative plasmid.</title>
        <authorList>
            <person name="Li B."/>
            <person name="Wang X."/>
        </authorList>
    </citation>
    <scope>NUCLEOTIDE SEQUENCE [LARGE SCALE GENOMIC DNA]</scope>
    <source>
        <strain evidence="11 12">SCSIO 6842</strain>
    </source>
</reference>
<sequence>MAPIHMSLRRYIVAALLVLATLVISLLSILWTNSFFTGLDDMMKGTMLNVAQAHHPQPGQPVWAHNFVVARHWQDLPQTIRATFSRQELETNALYKQVTRDNMLSRPSEARFVLYFEKPDGQSGFVAHHFTAPKMPPKTWFQGPEILGVLFALGTLALFAAVLVILMRTVTRPVAKLHDWAAGLDHHTLGDPPPVFRYHELTTLAELIQQSLQQVKHSLDREQEFVSYASHELRTPIAVIRSSVELLHRLGDTPDDKNKKALMRIDHASQAMVALTETLLWLSRKGQPLRDLKAIRLADLIDAQLEDLAYLKQRKHIDVAIHSDDYQCELSQSGATIVIGNLLRNALHHTHHGTISITQTQHIIEIENREHNDEHTKTGQGPDQEEELNNGSGYGLGLDLARKLCDELQWQLNINHDARRFCVTLVLSPRY</sequence>
<feature type="region of interest" description="Disordered" evidence="8">
    <location>
        <begin position="372"/>
        <end position="392"/>
    </location>
</feature>
<dbReference type="PANTHER" id="PTHR45436">
    <property type="entry name" value="SENSOR HISTIDINE KINASE YKOH"/>
    <property type="match status" value="1"/>
</dbReference>
<dbReference type="GO" id="GO:0005886">
    <property type="term" value="C:plasma membrane"/>
    <property type="evidence" value="ECO:0007669"/>
    <property type="project" value="TreeGrafter"/>
</dbReference>
<evidence type="ECO:0000256" key="8">
    <source>
        <dbReference type="SAM" id="MobiDB-lite"/>
    </source>
</evidence>
<dbReference type="Gene3D" id="1.10.287.130">
    <property type="match status" value="1"/>
</dbReference>
<dbReference type="InterPro" id="IPR003661">
    <property type="entry name" value="HisK_dim/P_dom"/>
</dbReference>
<name>A0A0U3GNE9_9GAMM</name>
<evidence type="ECO:0000256" key="2">
    <source>
        <dbReference type="ARBA" id="ARBA00012438"/>
    </source>
</evidence>
<dbReference type="EMBL" id="CP013611">
    <property type="protein sequence ID" value="ALU44539.1"/>
    <property type="molecule type" value="Genomic_DNA"/>
</dbReference>
<evidence type="ECO:0000256" key="6">
    <source>
        <dbReference type="ARBA" id="ARBA00022777"/>
    </source>
</evidence>
<dbReference type="RefSeq" id="WP_058797520.1">
    <property type="nucleotide sequence ID" value="NZ_CP013611.1"/>
</dbReference>
<keyword evidence="5 9" id="KW-0812">Transmembrane</keyword>
<feature type="domain" description="Histidine kinase" evidence="10">
    <location>
        <begin position="228"/>
        <end position="431"/>
    </location>
</feature>
<dbReference type="Gene3D" id="3.30.565.10">
    <property type="entry name" value="Histidine kinase-like ATPase, C-terminal domain"/>
    <property type="match status" value="1"/>
</dbReference>
<dbReference type="InterPro" id="IPR003594">
    <property type="entry name" value="HATPase_dom"/>
</dbReference>
<keyword evidence="6" id="KW-0418">Kinase</keyword>
<dbReference type="PROSITE" id="PS50109">
    <property type="entry name" value="HIS_KIN"/>
    <property type="match status" value="1"/>
</dbReference>
<dbReference type="GO" id="GO:0000155">
    <property type="term" value="F:phosphorelay sensor kinase activity"/>
    <property type="evidence" value="ECO:0007669"/>
    <property type="project" value="InterPro"/>
</dbReference>
<feature type="transmembrane region" description="Helical" evidence="9">
    <location>
        <begin position="146"/>
        <end position="166"/>
    </location>
</feature>
<keyword evidence="9" id="KW-0472">Membrane</keyword>
<gene>
    <name evidence="11" type="ORF">AT705_17320</name>
</gene>
<dbReference type="InterPro" id="IPR036890">
    <property type="entry name" value="HATPase_C_sf"/>
</dbReference>
<dbReference type="InterPro" id="IPR005467">
    <property type="entry name" value="His_kinase_dom"/>
</dbReference>
<dbReference type="Pfam" id="PF00512">
    <property type="entry name" value="HisKA"/>
    <property type="match status" value="1"/>
</dbReference>
<proteinExistence type="predicted"/>
<evidence type="ECO:0000256" key="9">
    <source>
        <dbReference type="SAM" id="Phobius"/>
    </source>
</evidence>
<dbReference type="SUPFAM" id="SSF55874">
    <property type="entry name" value="ATPase domain of HSP90 chaperone/DNA topoisomerase II/histidine kinase"/>
    <property type="match status" value="1"/>
</dbReference>
<dbReference type="AlphaFoldDB" id="A0A0U3GNE9"/>
<evidence type="ECO:0000256" key="4">
    <source>
        <dbReference type="ARBA" id="ARBA00022679"/>
    </source>
</evidence>
<keyword evidence="4" id="KW-0808">Transferase</keyword>
<evidence type="ECO:0000313" key="11">
    <source>
        <dbReference type="EMBL" id="ALU44539.1"/>
    </source>
</evidence>
<evidence type="ECO:0000256" key="5">
    <source>
        <dbReference type="ARBA" id="ARBA00022692"/>
    </source>
</evidence>
<evidence type="ECO:0000259" key="10">
    <source>
        <dbReference type="PROSITE" id="PS50109"/>
    </source>
</evidence>
<dbReference type="InterPro" id="IPR036097">
    <property type="entry name" value="HisK_dim/P_sf"/>
</dbReference>
<evidence type="ECO:0000256" key="7">
    <source>
        <dbReference type="ARBA" id="ARBA00022989"/>
    </source>
</evidence>
<dbReference type="SUPFAM" id="SSF47384">
    <property type="entry name" value="Homodimeric domain of signal transducing histidine kinase"/>
    <property type="match status" value="1"/>
</dbReference>
<evidence type="ECO:0000256" key="3">
    <source>
        <dbReference type="ARBA" id="ARBA00022553"/>
    </source>
</evidence>
<dbReference type="EC" id="2.7.13.3" evidence="2"/>
<dbReference type="CDD" id="cd00082">
    <property type="entry name" value="HisKA"/>
    <property type="match status" value="1"/>
</dbReference>
<accession>A0A0U3GNE9</accession>
<comment type="catalytic activity">
    <reaction evidence="1">
        <text>ATP + protein L-histidine = ADP + protein N-phospho-L-histidine.</text>
        <dbReference type="EC" id="2.7.13.3"/>
    </reaction>
</comment>
<dbReference type="KEGG" id="prr:AT705_17320"/>
<keyword evidence="3" id="KW-0597">Phosphoprotein</keyword>
<protein>
    <recommendedName>
        <fullName evidence="2">histidine kinase</fullName>
        <ecNumber evidence="2">2.7.13.3</ecNumber>
    </recommendedName>
</protein>
<keyword evidence="7 9" id="KW-1133">Transmembrane helix</keyword>
<evidence type="ECO:0000313" key="12">
    <source>
        <dbReference type="Proteomes" id="UP000069015"/>
    </source>
</evidence>
<dbReference type="Proteomes" id="UP000069015">
    <property type="component" value="Chromosome 1"/>
</dbReference>
<evidence type="ECO:0000256" key="1">
    <source>
        <dbReference type="ARBA" id="ARBA00000085"/>
    </source>
</evidence>
<organism evidence="11 12">
    <name type="scientific">Pseudoalteromonas rubra</name>
    <dbReference type="NCBI Taxonomy" id="43658"/>
    <lineage>
        <taxon>Bacteria</taxon>
        <taxon>Pseudomonadati</taxon>
        <taxon>Pseudomonadota</taxon>
        <taxon>Gammaproteobacteria</taxon>
        <taxon>Alteromonadales</taxon>
        <taxon>Pseudoalteromonadaceae</taxon>
        <taxon>Pseudoalteromonas</taxon>
    </lineage>
</organism>
<dbReference type="InterPro" id="IPR050428">
    <property type="entry name" value="TCS_sensor_his_kinase"/>
</dbReference>
<feature type="transmembrane region" description="Helical" evidence="9">
    <location>
        <begin position="12"/>
        <end position="32"/>
    </location>
</feature>
<dbReference type="SMART" id="SM00388">
    <property type="entry name" value="HisKA"/>
    <property type="match status" value="1"/>
</dbReference>
<dbReference type="Pfam" id="PF02518">
    <property type="entry name" value="HATPase_c"/>
    <property type="match status" value="1"/>
</dbReference>
<dbReference type="PANTHER" id="PTHR45436:SF16">
    <property type="entry name" value="HISTIDINE KINASE"/>
    <property type="match status" value="1"/>
</dbReference>